<evidence type="ECO:0000313" key="2">
    <source>
        <dbReference type="Proteomes" id="UP000836387"/>
    </source>
</evidence>
<organism evidence="1 2">
    <name type="scientific">Clonostachys rosea f. rosea IK726</name>
    <dbReference type="NCBI Taxonomy" id="1349383"/>
    <lineage>
        <taxon>Eukaryota</taxon>
        <taxon>Fungi</taxon>
        <taxon>Dikarya</taxon>
        <taxon>Ascomycota</taxon>
        <taxon>Pezizomycotina</taxon>
        <taxon>Sordariomycetes</taxon>
        <taxon>Hypocreomycetidae</taxon>
        <taxon>Hypocreales</taxon>
        <taxon>Bionectriaceae</taxon>
        <taxon>Clonostachys</taxon>
    </lineage>
</organism>
<protein>
    <submittedName>
        <fullName evidence="1">Uncharacterized protein</fullName>
    </submittedName>
</protein>
<reference evidence="1" key="1">
    <citation type="submission" date="2020-04" db="EMBL/GenBank/DDBJ databases">
        <authorList>
            <person name="Broberg M."/>
        </authorList>
    </citation>
    <scope>NUCLEOTIDE SEQUENCE</scope>
</reference>
<gene>
    <name evidence="1" type="ORF">CRV2_00020488</name>
</gene>
<feature type="non-terminal residue" evidence="1">
    <location>
        <position position="1"/>
    </location>
</feature>
<reference evidence="1" key="2">
    <citation type="submission" date="2021-10" db="EMBL/GenBank/DDBJ databases">
        <authorList>
            <person name="Piombo E."/>
        </authorList>
    </citation>
    <scope>NUCLEOTIDE SEQUENCE</scope>
</reference>
<name>A0ACA9UDG3_BIOOC</name>
<evidence type="ECO:0000313" key="1">
    <source>
        <dbReference type="EMBL" id="CAG9951386.1"/>
    </source>
</evidence>
<proteinExistence type="predicted"/>
<dbReference type="EMBL" id="CADEHS020000278">
    <property type="protein sequence ID" value="CAG9951386.1"/>
    <property type="molecule type" value="Genomic_DNA"/>
</dbReference>
<comment type="caution">
    <text evidence="1">The sequence shown here is derived from an EMBL/GenBank/DDBJ whole genome shotgun (WGS) entry which is preliminary data.</text>
</comment>
<dbReference type="Proteomes" id="UP000836387">
    <property type="component" value="Unassembled WGS sequence"/>
</dbReference>
<sequence>SLGGCGLIRSSRCNRVLQGAAPVLRAVDCAKLAAITLESVLRGLLVPISNFFLELAPLLSIRSASFQTLLRSPYHQNGIPYIHEYRL</sequence>
<keyword evidence="2" id="KW-1185">Reference proteome</keyword>
<accession>A0ACA9UDG3</accession>